<dbReference type="PANTHER" id="PTHR34070:SF1">
    <property type="entry name" value="DNA ALKYLATION REPAIR PROTEIN"/>
    <property type="match status" value="1"/>
</dbReference>
<sequence>MTPTDAIATLRAHGDPARAAEMTAYHKQSRETLGLSNALTGELAEGWRKSLDQRGLVALAQGLWASDIFEARIAAGKLFIQARMRPDDSLAWECIAGFVPDFDSWAIADAVAQGGQKRLVQDPARLDDLESWVTRDHMWTRRAALVFSLPFTKSRHPNVTEQAARTRILAWCETLAPDPEWFIQKAIAWWLRELSKRDPARVRDWLATHGVPLKSFARREAARHLPD</sequence>
<protein>
    <submittedName>
        <fullName evidence="1">DNA alkylation repair protein</fullName>
    </submittedName>
</protein>
<dbReference type="Pfam" id="PF08713">
    <property type="entry name" value="DNA_alkylation"/>
    <property type="match status" value="1"/>
</dbReference>
<name>A0AA48HHW6_9RHOB</name>
<dbReference type="EMBL" id="AP027266">
    <property type="protein sequence ID" value="BDW84486.1"/>
    <property type="molecule type" value="Genomic_DNA"/>
</dbReference>
<gene>
    <name evidence="1" type="ORF">MACH21_06630</name>
</gene>
<evidence type="ECO:0000313" key="2">
    <source>
        <dbReference type="Proteomes" id="UP001337723"/>
    </source>
</evidence>
<reference evidence="1 2" key="1">
    <citation type="submission" date="2023-01" db="EMBL/GenBank/DDBJ databases">
        <title>Complete genome sequence of Roseicyclus marinus strain Dej080120_10.</title>
        <authorList>
            <person name="Ueki S."/>
            <person name="Maruyama F."/>
        </authorList>
    </citation>
    <scope>NUCLEOTIDE SEQUENCE [LARGE SCALE GENOMIC DNA]</scope>
    <source>
        <strain evidence="1 2">Dej080120_10</strain>
    </source>
</reference>
<dbReference type="InterPro" id="IPR014825">
    <property type="entry name" value="DNA_alkylation"/>
</dbReference>
<organism evidence="1 2">
    <name type="scientific">Roseicyclus marinus</name>
    <dbReference type="NCBI Taxonomy" id="2161673"/>
    <lineage>
        <taxon>Bacteria</taxon>
        <taxon>Pseudomonadati</taxon>
        <taxon>Pseudomonadota</taxon>
        <taxon>Alphaproteobacteria</taxon>
        <taxon>Rhodobacterales</taxon>
        <taxon>Roseobacteraceae</taxon>
        <taxon>Roseicyclus</taxon>
    </lineage>
</organism>
<keyword evidence="2" id="KW-1185">Reference proteome</keyword>
<dbReference type="Proteomes" id="UP001337723">
    <property type="component" value="Chromosome"/>
</dbReference>
<dbReference type="InterPro" id="IPR016024">
    <property type="entry name" value="ARM-type_fold"/>
</dbReference>
<dbReference type="PANTHER" id="PTHR34070">
    <property type="entry name" value="ARMADILLO-TYPE FOLD"/>
    <property type="match status" value="1"/>
</dbReference>
<proteinExistence type="predicted"/>
<dbReference type="SUPFAM" id="SSF48371">
    <property type="entry name" value="ARM repeat"/>
    <property type="match status" value="1"/>
</dbReference>
<dbReference type="RefSeq" id="WP_338274392.1">
    <property type="nucleotide sequence ID" value="NZ_AP027266.1"/>
</dbReference>
<dbReference type="AlphaFoldDB" id="A0AA48HHW6"/>
<evidence type="ECO:0000313" key="1">
    <source>
        <dbReference type="EMBL" id="BDW84486.1"/>
    </source>
</evidence>
<dbReference type="Gene3D" id="1.25.10.90">
    <property type="match status" value="1"/>
</dbReference>
<dbReference type="CDD" id="cd06561">
    <property type="entry name" value="AlkD_like"/>
    <property type="match status" value="1"/>
</dbReference>
<accession>A0AA48HHW6</accession>
<dbReference type="KEGG" id="rmai:MACH21_06630"/>